<reference evidence="3 5" key="1">
    <citation type="journal article" date="2011" name="Nature">
        <title>The Medicago genome provides insight into the evolution of rhizobial symbioses.</title>
        <authorList>
            <person name="Young N.D."/>
            <person name="Debelle F."/>
            <person name="Oldroyd G.E."/>
            <person name="Geurts R."/>
            <person name="Cannon S.B."/>
            <person name="Udvardi M.K."/>
            <person name="Benedito V.A."/>
            <person name="Mayer K.F."/>
            <person name="Gouzy J."/>
            <person name="Schoof H."/>
            <person name="Van de Peer Y."/>
            <person name="Proost S."/>
            <person name="Cook D.R."/>
            <person name="Meyers B.C."/>
            <person name="Spannagl M."/>
            <person name="Cheung F."/>
            <person name="De Mita S."/>
            <person name="Krishnakumar V."/>
            <person name="Gundlach H."/>
            <person name="Zhou S."/>
            <person name="Mudge J."/>
            <person name="Bharti A.K."/>
            <person name="Murray J.D."/>
            <person name="Naoumkina M.A."/>
            <person name="Rosen B."/>
            <person name="Silverstein K.A."/>
            <person name="Tang H."/>
            <person name="Rombauts S."/>
            <person name="Zhao P.X."/>
            <person name="Zhou P."/>
            <person name="Barbe V."/>
            <person name="Bardou P."/>
            <person name="Bechner M."/>
            <person name="Bellec A."/>
            <person name="Berger A."/>
            <person name="Berges H."/>
            <person name="Bidwell S."/>
            <person name="Bisseling T."/>
            <person name="Choisne N."/>
            <person name="Couloux A."/>
            <person name="Denny R."/>
            <person name="Deshpande S."/>
            <person name="Dai X."/>
            <person name="Doyle J.J."/>
            <person name="Dudez A.M."/>
            <person name="Farmer A.D."/>
            <person name="Fouteau S."/>
            <person name="Franken C."/>
            <person name="Gibelin C."/>
            <person name="Gish J."/>
            <person name="Goldstein S."/>
            <person name="Gonzalez A.J."/>
            <person name="Green P.J."/>
            <person name="Hallab A."/>
            <person name="Hartog M."/>
            <person name="Hua A."/>
            <person name="Humphray S.J."/>
            <person name="Jeong D.H."/>
            <person name="Jing Y."/>
            <person name="Jocker A."/>
            <person name="Kenton S.M."/>
            <person name="Kim D.J."/>
            <person name="Klee K."/>
            <person name="Lai H."/>
            <person name="Lang C."/>
            <person name="Lin S."/>
            <person name="Macmil S.L."/>
            <person name="Magdelenat G."/>
            <person name="Matthews L."/>
            <person name="McCorrison J."/>
            <person name="Monaghan E.L."/>
            <person name="Mun J.H."/>
            <person name="Najar F.Z."/>
            <person name="Nicholson C."/>
            <person name="Noirot C."/>
            <person name="O'Bleness M."/>
            <person name="Paule C.R."/>
            <person name="Poulain J."/>
            <person name="Prion F."/>
            <person name="Qin B."/>
            <person name="Qu C."/>
            <person name="Retzel E.F."/>
            <person name="Riddle C."/>
            <person name="Sallet E."/>
            <person name="Samain S."/>
            <person name="Samson N."/>
            <person name="Sanders I."/>
            <person name="Saurat O."/>
            <person name="Scarpelli C."/>
            <person name="Schiex T."/>
            <person name="Segurens B."/>
            <person name="Severin A.J."/>
            <person name="Sherrier D.J."/>
            <person name="Shi R."/>
            <person name="Sims S."/>
            <person name="Singer S.R."/>
            <person name="Sinharoy S."/>
            <person name="Sterck L."/>
            <person name="Viollet A."/>
            <person name="Wang B.B."/>
            <person name="Wang K."/>
            <person name="Wang M."/>
            <person name="Wang X."/>
            <person name="Warfsmann J."/>
            <person name="Weissenbach J."/>
            <person name="White D.D."/>
            <person name="White J.D."/>
            <person name="Wiley G.B."/>
            <person name="Wincker P."/>
            <person name="Xing Y."/>
            <person name="Yang L."/>
            <person name="Yao Z."/>
            <person name="Ying F."/>
            <person name="Zhai J."/>
            <person name="Zhou L."/>
            <person name="Zuber A."/>
            <person name="Denarie J."/>
            <person name="Dixon R.A."/>
            <person name="May G.D."/>
            <person name="Schwartz D.C."/>
            <person name="Rogers J."/>
            <person name="Quetier F."/>
            <person name="Town C.D."/>
            <person name="Roe B.A."/>
        </authorList>
    </citation>
    <scope>NUCLEOTIDE SEQUENCE [LARGE SCALE GENOMIC DNA]</scope>
    <source>
        <strain evidence="3">A17</strain>
        <strain evidence="4 5">cv. Jemalong A17</strain>
    </source>
</reference>
<dbReference type="Pfam" id="PF22936">
    <property type="entry name" value="Pol_BBD"/>
    <property type="match status" value="1"/>
</dbReference>
<dbReference type="EMBL" id="CM001224">
    <property type="protein sequence ID" value="KEH19644.1"/>
    <property type="molecule type" value="Genomic_DNA"/>
</dbReference>
<protein>
    <recommendedName>
        <fullName evidence="2">Retrovirus-related Pol polyprotein from transposon TNT 1-94-like beta-barrel domain-containing protein</fullName>
    </recommendedName>
</protein>
<name>A0A072TQ56_MEDTR</name>
<reference evidence="4" key="3">
    <citation type="submission" date="2015-04" db="UniProtKB">
        <authorList>
            <consortium name="EnsemblPlants"/>
        </authorList>
    </citation>
    <scope>IDENTIFICATION</scope>
    <source>
        <strain evidence="4">cv. Jemalong A17</strain>
    </source>
</reference>
<feature type="region of interest" description="Disordered" evidence="1">
    <location>
        <begin position="265"/>
        <end position="334"/>
    </location>
</feature>
<reference evidence="3 5" key="2">
    <citation type="journal article" date="2014" name="BMC Genomics">
        <title>An improved genome release (version Mt4.0) for the model legume Medicago truncatula.</title>
        <authorList>
            <person name="Tang H."/>
            <person name="Krishnakumar V."/>
            <person name="Bidwell S."/>
            <person name="Rosen B."/>
            <person name="Chan A."/>
            <person name="Zhou S."/>
            <person name="Gentzbittel L."/>
            <person name="Childs K.L."/>
            <person name="Yandell M."/>
            <person name="Gundlach H."/>
            <person name="Mayer K.F."/>
            <person name="Schwartz D.C."/>
            <person name="Town C.D."/>
        </authorList>
    </citation>
    <scope>GENOME REANNOTATION</scope>
    <source>
        <strain evidence="3">A17</strain>
        <strain evidence="4 5">cv. Jemalong A17</strain>
    </source>
</reference>
<organism evidence="3 5">
    <name type="scientific">Medicago truncatula</name>
    <name type="common">Barrel medic</name>
    <name type="synonym">Medicago tribuloides</name>
    <dbReference type="NCBI Taxonomy" id="3880"/>
    <lineage>
        <taxon>Eukaryota</taxon>
        <taxon>Viridiplantae</taxon>
        <taxon>Streptophyta</taxon>
        <taxon>Embryophyta</taxon>
        <taxon>Tracheophyta</taxon>
        <taxon>Spermatophyta</taxon>
        <taxon>Magnoliopsida</taxon>
        <taxon>eudicotyledons</taxon>
        <taxon>Gunneridae</taxon>
        <taxon>Pentapetalae</taxon>
        <taxon>rosids</taxon>
        <taxon>fabids</taxon>
        <taxon>Fabales</taxon>
        <taxon>Fabaceae</taxon>
        <taxon>Papilionoideae</taxon>
        <taxon>50 kb inversion clade</taxon>
        <taxon>NPAAA clade</taxon>
        <taxon>Hologalegina</taxon>
        <taxon>IRL clade</taxon>
        <taxon>Trifolieae</taxon>
        <taxon>Medicago</taxon>
    </lineage>
</organism>
<dbReference type="AlphaFoldDB" id="A0A072TQ56"/>
<sequence>MQNLLQLSPQPKVHGFYTGIISSEATSPSSNQMIHGDAKSTFTTICNQKCLEDWRCIDNHKGKFCVDNDWETSSSDVWYFDSGCSRNITGKKYFFENLKTCDHGTVIFGDGNKGRVQGTGNICSKKSPKLEDMLLVKGLVSNLISISQLCDQGLEVKFDNTECFVTNQEGMVLMREKPTSGPIIANPDETLVSNTSDTSRKLGLEDLNDAIDSTENMDIDAGNETKVHDSVDQDPDNYGVRKNVGSDVETFLDQPKIEANFDKSVEDINSEEEEDKLEKSQRKQRRKTARLKSNKGIYVVPTSTLPKNKTASVAETPKSKTKTTGVGPKKGWSKVSMMAASESLKKRKANSSSESEYEVKKDALNVISSDVKKSIVKKGT</sequence>
<evidence type="ECO:0000313" key="4">
    <source>
        <dbReference type="EnsemblPlants" id="KEH19644"/>
    </source>
</evidence>
<dbReference type="EnsemblPlants" id="KEH19644">
    <property type="protein sequence ID" value="KEH19644"/>
    <property type="gene ID" value="MTR_8g465660"/>
</dbReference>
<gene>
    <name evidence="3" type="ordered locus">MTR_8g465660</name>
</gene>
<accession>A0A072TQ56</accession>
<dbReference type="Proteomes" id="UP000002051">
    <property type="component" value="Chromosome 8"/>
</dbReference>
<feature type="domain" description="Retrovirus-related Pol polyprotein from transposon TNT 1-94-like beta-barrel" evidence="2">
    <location>
        <begin position="78"/>
        <end position="153"/>
    </location>
</feature>
<evidence type="ECO:0000259" key="2">
    <source>
        <dbReference type="Pfam" id="PF22936"/>
    </source>
</evidence>
<keyword evidence="5" id="KW-1185">Reference proteome</keyword>
<feature type="compositionally biased region" description="Basic residues" evidence="1">
    <location>
        <begin position="282"/>
        <end position="293"/>
    </location>
</feature>
<proteinExistence type="predicted"/>
<feature type="compositionally biased region" description="Polar residues" evidence="1">
    <location>
        <begin position="301"/>
        <end position="313"/>
    </location>
</feature>
<evidence type="ECO:0000313" key="5">
    <source>
        <dbReference type="Proteomes" id="UP000002051"/>
    </source>
</evidence>
<evidence type="ECO:0000313" key="3">
    <source>
        <dbReference type="EMBL" id="KEH19644.1"/>
    </source>
</evidence>
<dbReference type="HOGENOM" id="CLU_728391_0_0_1"/>
<dbReference type="InterPro" id="IPR054722">
    <property type="entry name" value="PolX-like_BBD"/>
</dbReference>
<evidence type="ECO:0000256" key="1">
    <source>
        <dbReference type="SAM" id="MobiDB-lite"/>
    </source>
</evidence>